<name>A0A9D2MV36_9FIRM</name>
<dbReference type="PANTHER" id="PTHR35795:SF1">
    <property type="entry name" value="BIS(5'-NUCLEOSYL)-TETRAPHOSPHATASE, SYMMETRICAL"/>
    <property type="match status" value="1"/>
</dbReference>
<dbReference type="AlphaFoldDB" id="A0A9D2MV36"/>
<evidence type="ECO:0000256" key="6">
    <source>
        <dbReference type="ARBA" id="ARBA00049417"/>
    </source>
</evidence>
<reference evidence="8" key="2">
    <citation type="submission" date="2021-04" db="EMBL/GenBank/DDBJ databases">
        <authorList>
            <person name="Gilroy R."/>
        </authorList>
    </citation>
    <scope>NUCLEOTIDE SEQUENCE</scope>
    <source>
        <strain evidence="8">CHK185-1770</strain>
    </source>
</reference>
<dbReference type="GO" id="GO:0046872">
    <property type="term" value="F:metal ion binding"/>
    <property type="evidence" value="ECO:0007669"/>
    <property type="project" value="UniProtKB-KW"/>
</dbReference>
<gene>
    <name evidence="8" type="primary">yqeK</name>
    <name evidence="8" type="ORF">H9710_04205</name>
</gene>
<keyword evidence="3" id="KW-0547">Nucleotide-binding</keyword>
<dbReference type="PROSITE" id="PS51831">
    <property type="entry name" value="HD"/>
    <property type="match status" value="1"/>
</dbReference>
<evidence type="ECO:0000256" key="3">
    <source>
        <dbReference type="ARBA" id="ARBA00022741"/>
    </source>
</evidence>
<keyword evidence="4 8" id="KW-0378">Hydrolase</keyword>
<dbReference type="PANTHER" id="PTHR35795">
    <property type="entry name" value="SLR1885 PROTEIN"/>
    <property type="match status" value="1"/>
</dbReference>
<dbReference type="Pfam" id="PF01966">
    <property type="entry name" value="HD"/>
    <property type="match status" value="1"/>
</dbReference>
<dbReference type="InterPro" id="IPR003607">
    <property type="entry name" value="HD/PDEase_dom"/>
</dbReference>
<evidence type="ECO:0000313" key="9">
    <source>
        <dbReference type="Proteomes" id="UP000826793"/>
    </source>
</evidence>
<dbReference type="EC" id="3.6.1.41" evidence="1"/>
<accession>A0A9D2MV36</accession>
<keyword evidence="5" id="KW-0408">Iron</keyword>
<dbReference type="GO" id="GO:0008803">
    <property type="term" value="F:bis(5'-nucleosyl)-tetraphosphatase (symmetrical) activity"/>
    <property type="evidence" value="ECO:0007669"/>
    <property type="project" value="UniProtKB-EC"/>
</dbReference>
<protein>
    <recommendedName>
        <fullName evidence="1">bis(5'-nucleosyl)-tetraphosphatase (symmetrical)</fullName>
        <ecNumber evidence="1">3.6.1.41</ecNumber>
    </recommendedName>
</protein>
<dbReference type="GO" id="GO:0000166">
    <property type="term" value="F:nucleotide binding"/>
    <property type="evidence" value="ECO:0007669"/>
    <property type="project" value="UniProtKB-KW"/>
</dbReference>
<evidence type="ECO:0000313" key="8">
    <source>
        <dbReference type="EMBL" id="HJB97764.1"/>
    </source>
</evidence>
<organism evidence="8 9">
    <name type="scientific">Candidatus Acutalibacter pullicola</name>
    <dbReference type="NCBI Taxonomy" id="2838417"/>
    <lineage>
        <taxon>Bacteria</taxon>
        <taxon>Bacillati</taxon>
        <taxon>Bacillota</taxon>
        <taxon>Clostridia</taxon>
        <taxon>Eubacteriales</taxon>
        <taxon>Acutalibacteraceae</taxon>
        <taxon>Acutalibacter</taxon>
    </lineage>
</organism>
<sequence length="192" mass="21890">MTYEQYEQEVQRHLTEKRFYHSQCVAQEAARLAQQYGADVEKARLAGILHDIMKDTPPEQQLKILQDSGILLTKTQRHNRKLWHALAGAAYLQQTLQVKDGDIVEAVRCHTSGKKDMSLLEKVLFVADYISADREYPGVERMRQAAYRSLEEAIVEGVLFTVQELMGQRLPVAAESVEAYNDALLILEDRGE</sequence>
<proteinExistence type="predicted"/>
<feature type="domain" description="HD" evidence="7">
    <location>
        <begin position="18"/>
        <end position="133"/>
    </location>
</feature>
<dbReference type="NCBIfam" id="TIGR00277">
    <property type="entry name" value="HDIG"/>
    <property type="match status" value="1"/>
</dbReference>
<evidence type="ECO:0000259" key="7">
    <source>
        <dbReference type="PROSITE" id="PS51831"/>
    </source>
</evidence>
<evidence type="ECO:0000256" key="1">
    <source>
        <dbReference type="ARBA" id="ARBA00012506"/>
    </source>
</evidence>
<dbReference type="Gene3D" id="1.10.3210.10">
    <property type="entry name" value="Hypothetical protein af1432"/>
    <property type="match status" value="1"/>
</dbReference>
<dbReference type="InterPro" id="IPR006674">
    <property type="entry name" value="HD_domain"/>
</dbReference>
<evidence type="ECO:0000256" key="2">
    <source>
        <dbReference type="ARBA" id="ARBA00022723"/>
    </source>
</evidence>
<evidence type="ECO:0000256" key="4">
    <source>
        <dbReference type="ARBA" id="ARBA00022801"/>
    </source>
</evidence>
<dbReference type="EMBL" id="DWXG01000034">
    <property type="protein sequence ID" value="HJB97764.1"/>
    <property type="molecule type" value="Genomic_DNA"/>
</dbReference>
<dbReference type="SUPFAM" id="SSF109604">
    <property type="entry name" value="HD-domain/PDEase-like"/>
    <property type="match status" value="1"/>
</dbReference>
<dbReference type="Proteomes" id="UP000826793">
    <property type="component" value="Unassembled WGS sequence"/>
</dbReference>
<evidence type="ECO:0000256" key="5">
    <source>
        <dbReference type="ARBA" id="ARBA00023004"/>
    </source>
</evidence>
<dbReference type="NCBIfam" id="TIGR00488">
    <property type="entry name" value="bis(5'-nucleosyl)-tetraphosphatase (symmetrical) YqeK"/>
    <property type="match status" value="1"/>
</dbReference>
<dbReference type="InterPro" id="IPR006675">
    <property type="entry name" value="HDIG_dom"/>
</dbReference>
<keyword evidence="2" id="KW-0479">Metal-binding</keyword>
<dbReference type="SMART" id="SM00471">
    <property type="entry name" value="HDc"/>
    <property type="match status" value="1"/>
</dbReference>
<dbReference type="InterPro" id="IPR051094">
    <property type="entry name" value="Diverse_Catalytic_Enzymes"/>
</dbReference>
<reference evidence="8" key="1">
    <citation type="journal article" date="2021" name="PeerJ">
        <title>Extensive microbial diversity within the chicken gut microbiome revealed by metagenomics and culture.</title>
        <authorList>
            <person name="Gilroy R."/>
            <person name="Ravi A."/>
            <person name="Getino M."/>
            <person name="Pursley I."/>
            <person name="Horton D.L."/>
            <person name="Alikhan N.F."/>
            <person name="Baker D."/>
            <person name="Gharbi K."/>
            <person name="Hall N."/>
            <person name="Watson M."/>
            <person name="Adriaenssens E.M."/>
            <person name="Foster-Nyarko E."/>
            <person name="Jarju S."/>
            <person name="Secka A."/>
            <person name="Antonio M."/>
            <person name="Oren A."/>
            <person name="Chaudhuri R.R."/>
            <person name="La Ragione R."/>
            <person name="Hildebrand F."/>
            <person name="Pallen M.J."/>
        </authorList>
    </citation>
    <scope>NUCLEOTIDE SEQUENCE</scope>
    <source>
        <strain evidence="8">CHK185-1770</strain>
    </source>
</reference>
<comment type="caution">
    <text evidence="8">The sequence shown here is derived from an EMBL/GenBank/DDBJ whole genome shotgun (WGS) entry which is preliminary data.</text>
</comment>
<dbReference type="InterPro" id="IPR005249">
    <property type="entry name" value="YqeK"/>
</dbReference>
<dbReference type="CDD" id="cd00077">
    <property type="entry name" value="HDc"/>
    <property type="match status" value="1"/>
</dbReference>
<comment type="catalytic activity">
    <reaction evidence="6">
        <text>P(1),P(4)-bis(5'-adenosyl) tetraphosphate + H2O = 2 ADP + 2 H(+)</text>
        <dbReference type="Rhea" id="RHEA:24252"/>
        <dbReference type="ChEBI" id="CHEBI:15377"/>
        <dbReference type="ChEBI" id="CHEBI:15378"/>
        <dbReference type="ChEBI" id="CHEBI:58141"/>
        <dbReference type="ChEBI" id="CHEBI:456216"/>
        <dbReference type="EC" id="3.6.1.41"/>
    </reaction>
</comment>